<evidence type="ECO:0000256" key="6">
    <source>
        <dbReference type="ARBA" id="ARBA00022723"/>
    </source>
</evidence>
<keyword evidence="5 10" id="KW-0949">S-adenosyl-L-methionine</keyword>
<feature type="domain" description="Radical SAM core" evidence="11">
    <location>
        <begin position="1"/>
        <end position="237"/>
    </location>
</feature>
<dbReference type="InterPro" id="IPR007197">
    <property type="entry name" value="rSAM"/>
</dbReference>
<keyword evidence="10" id="KW-0004">4Fe-4S</keyword>
<dbReference type="InterPro" id="IPR013785">
    <property type="entry name" value="Aldolase_TIM"/>
</dbReference>
<keyword evidence="10" id="KW-0963">Cytoplasm</keyword>
<evidence type="ECO:0000256" key="1">
    <source>
        <dbReference type="ARBA" id="ARBA00001966"/>
    </source>
</evidence>
<sequence>MAGIYIHVPFCSKKCSYCDFYSVVSKSYMTQYIQSLLLEIKGRAREYNGLLDSQDKIETIYIGGGTPSLLSNTDIATIIESLRKYFKVLPETEITIEVNPESVSKKNLSEYRNIGINRISMGVQSFNDQLLKSISRSHTSIGAIHAIDTIKGSGIENLSIDLIYGLPGQTSEMWKKDLDKLFSLDIPHLSAYHLIYEEGTPMWYFRKRGKFQETPEETSIEMAKYLYTSTESHGLIPYEISAFAKKGFESRHNSAYWFGKPYLAFGPSAHGYIHPLRWSISPSIVKYIQNPLSENIRHTEIISHEESLEEYILTRMRTLQHGISLDYIYKEYGKTSYDRVKHVIDKNISCGLIRELLNNHYALTYDGILLMDAIILEMVSE</sequence>
<comment type="similarity">
    <text evidence="2">Belongs to the anaerobic coproporphyrinogen-III oxidase family. HemW subfamily.</text>
</comment>
<dbReference type="EMBL" id="JQZV01000003">
    <property type="protein sequence ID" value="KGN93382.1"/>
    <property type="molecule type" value="Genomic_DNA"/>
</dbReference>
<dbReference type="Pfam" id="PF04055">
    <property type="entry name" value="Radical_SAM"/>
    <property type="match status" value="1"/>
</dbReference>
<dbReference type="InterPro" id="IPR058240">
    <property type="entry name" value="rSAM_sf"/>
</dbReference>
<dbReference type="InterPro" id="IPR004559">
    <property type="entry name" value="HemW-like"/>
</dbReference>
<dbReference type="InterPro" id="IPR034505">
    <property type="entry name" value="Coproporphyrinogen-III_oxidase"/>
</dbReference>
<comment type="function">
    <text evidence="10">Probably acts as a heme chaperone, transferring heme to an unknown acceptor. Binds one molecule of heme per monomer, possibly covalently. Binds 1 [4Fe-4S] cluster. The cluster is coordinated with 3 cysteines and an exchangeable S-adenosyl-L-methionine.</text>
</comment>
<evidence type="ECO:0000256" key="10">
    <source>
        <dbReference type="RuleBase" id="RU364116"/>
    </source>
</evidence>
<evidence type="ECO:0000256" key="7">
    <source>
        <dbReference type="ARBA" id="ARBA00023004"/>
    </source>
</evidence>
<dbReference type="PANTHER" id="PTHR13932">
    <property type="entry name" value="COPROPORPHYRINIGEN III OXIDASE"/>
    <property type="match status" value="1"/>
</dbReference>
<protein>
    <recommendedName>
        <fullName evidence="3 10">Heme chaperone HemW</fullName>
    </recommendedName>
</protein>
<dbReference type="SFLD" id="SFLDG01065">
    <property type="entry name" value="anaerobic_coproporphyrinogen-I"/>
    <property type="match status" value="1"/>
</dbReference>
<evidence type="ECO:0000256" key="9">
    <source>
        <dbReference type="ARBA" id="ARBA00023186"/>
    </source>
</evidence>
<dbReference type="Proteomes" id="UP000030101">
    <property type="component" value="Unassembled WGS sequence"/>
</dbReference>
<dbReference type="PROSITE" id="PS51918">
    <property type="entry name" value="RADICAL_SAM"/>
    <property type="match status" value="1"/>
</dbReference>
<dbReference type="SFLD" id="SFLDF00562">
    <property type="entry name" value="HemN-like__clustered_with_heat"/>
    <property type="match status" value="1"/>
</dbReference>
<dbReference type="SFLD" id="SFLDG01082">
    <property type="entry name" value="B12-binding_domain_containing"/>
    <property type="match status" value="1"/>
</dbReference>
<comment type="caution">
    <text evidence="12">The sequence shown here is derived from an EMBL/GenBank/DDBJ whole genome shotgun (WGS) entry which is preliminary data.</text>
</comment>
<dbReference type="InterPro" id="IPR006638">
    <property type="entry name" value="Elp3/MiaA/NifB-like_rSAM"/>
</dbReference>
<dbReference type="SFLD" id="SFLDS00029">
    <property type="entry name" value="Radical_SAM"/>
    <property type="match status" value="1"/>
</dbReference>
<accession>A0ABR4XMR8</accession>
<dbReference type="Gene3D" id="3.20.20.70">
    <property type="entry name" value="Aldolase class I"/>
    <property type="match status" value="1"/>
</dbReference>
<comment type="subcellular location">
    <subcellularLocation>
        <location evidence="10">Cytoplasm</location>
    </subcellularLocation>
</comment>
<keyword evidence="4 10" id="KW-0349">Heme</keyword>
<keyword evidence="8 10" id="KW-0411">Iron-sulfur</keyword>
<proteinExistence type="inferred from homology"/>
<dbReference type="SMART" id="SM00729">
    <property type="entry name" value="Elp3"/>
    <property type="match status" value="1"/>
</dbReference>
<evidence type="ECO:0000256" key="2">
    <source>
        <dbReference type="ARBA" id="ARBA00006100"/>
    </source>
</evidence>
<dbReference type="CDD" id="cd01335">
    <property type="entry name" value="Radical_SAM"/>
    <property type="match status" value="1"/>
</dbReference>
<gene>
    <name evidence="12" type="ORF">HQ43_01715</name>
</gene>
<evidence type="ECO:0000256" key="8">
    <source>
        <dbReference type="ARBA" id="ARBA00023014"/>
    </source>
</evidence>
<keyword evidence="7 10" id="KW-0408">Iron</keyword>
<dbReference type="SUPFAM" id="SSF102114">
    <property type="entry name" value="Radical SAM enzymes"/>
    <property type="match status" value="1"/>
</dbReference>
<dbReference type="SFLD" id="SFLDF00288">
    <property type="entry name" value="HemN-like__clustered_with_nucl"/>
    <property type="match status" value="1"/>
</dbReference>
<evidence type="ECO:0000256" key="4">
    <source>
        <dbReference type="ARBA" id="ARBA00022617"/>
    </source>
</evidence>
<dbReference type="NCBIfam" id="TIGR00539">
    <property type="entry name" value="hemN_rel"/>
    <property type="match status" value="1"/>
</dbReference>
<evidence type="ECO:0000256" key="3">
    <source>
        <dbReference type="ARBA" id="ARBA00017228"/>
    </source>
</evidence>
<dbReference type="PANTHER" id="PTHR13932:SF5">
    <property type="entry name" value="RADICAL S-ADENOSYL METHIONINE DOMAIN-CONTAINING PROTEIN 1, MITOCHONDRIAL"/>
    <property type="match status" value="1"/>
</dbReference>
<evidence type="ECO:0000313" key="13">
    <source>
        <dbReference type="Proteomes" id="UP000030101"/>
    </source>
</evidence>
<keyword evidence="9 10" id="KW-0143">Chaperone</keyword>
<organism evidence="12 13">
    <name type="scientific">Porphyromonas canoris</name>
    <dbReference type="NCBI Taxonomy" id="36875"/>
    <lineage>
        <taxon>Bacteria</taxon>
        <taxon>Pseudomonadati</taxon>
        <taxon>Bacteroidota</taxon>
        <taxon>Bacteroidia</taxon>
        <taxon>Bacteroidales</taxon>
        <taxon>Porphyromonadaceae</taxon>
        <taxon>Porphyromonas</taxon>
    </lineage>
</organism>
<keyword evidence="6 10" id="KW-0479">Metal-binding</keyword>
<evidence type="ECO:0000259" key="11">
    <source>
        <dbReference type="PROSITE" id="PS51918"/>
    </source>
</evidence>
<name>A0ABR4XMR8_9PORP</name>
<evidence type="ECO:0000313" key="12">
    <source>
        <dbReference type="EMBL" id="KGN93382.1"/>
    </source>
</evidence>
<dbReference type="RefSeq" id="WP_036788829.1">
    <property type="nucleotide sequence ID" value="NZ_JQZV01000003.1"/>
</dbReference>
<comment type="cofactor">
    <cofactor evidence="1">
        <name>[4Fe-4S] cluster</name>
        <dbReference type="ChEBI" id="CHEBI:49883"/>
    </cofactor>
</comment>
<reference evidence="12 13" key="1">
    <citation type="submission" date="2014-08" db="EMBL/GenBank/DDBJ databases">
        <title>Porphyromonas canoris strain:OH2762 Genome sequencing.</title>
        <authorList>
            <person name="Wallis C."/>
            <person name="Deusch O."/>
            <person name="O'Flynn C."/>
            <person name="Davis I."/>
            <person name="Jospin G."/>
            <person name="Darling A.E."/>
            <person name="Coil D.A."/>
            <person name="Alexiev A."/>
            <person name="Horsfall A."/>
            <person name="Kirkwood N."/>
            <person name="Harris S."/>
            <person name="Eisen J.A."/>
        </authorList>
    </citation>
    <scope>NUCLEOTIDE SEQUENCE [LARGE SCALE GENOMIC DNA]</scope>
    <source>
        <strain evidence="13">COT-108 OH2762</strain>
    </source>
</reference>
<evidence type="ECO:0000256" key="5">
    <source>
        <dbReference type="ARBA" id="ARBA00022691"/>
    </source>
</evidence>
<keyword evidence="13" id="KW-1185">Reference proteome</keyword>